<comment type="caution">
    <text evidence="1">The sequence shown here is derived from an EMBL/GenBank/DDBJ whole genome shotgun (WGS) entry which is preliminary data.</text>
</comment>
<evidence type="ECO:0000313" key="2">
    <source>
        <dbReference type="Proteomes" id="UP000256708"/>
    </source>
</evidence>
<protein>
    <submittedName>
        <fullName evidence="1">Uncharacterized protein</fullName>
    </submittedName>
</protein>
<gene>
    <name evidence="1" type="ORF">DXT99_08665</name>
</gene>
<reference evidence="2" key="1">
    <citation type="submission" date="2018-08" db="EMBL/GenBank/DDBJ databases">
        <authorList>
            <person name="Liu Z.-W."/>
            <person name="Du Z.-J."/>
        </authorList>
    </citation>
    <scope>NUCLEOTIDE SEQUENCE [LARGE SCALE GENOMIC DNA]</scope>
    <source>
        <strain evidence="2">H4X</strain>
    </source>
</reference>
<sequence>MKLADKPSDLGGGGSGIKQLLIYLLVQRHLPNYSVEVRFLPLQLKSLSDHKPERLSLFSDNMNDTLFT</sequence>
<keyword evidence="2" id="KW-1185">Reference proteome</keyword>
<dbReference type="Proteomes" id="UP000256708">
    <property type="component" value="Unassembled WGS sequence"/>
</dbReference>
<evidence type="ECO:0000313" key="1">
    <source>
        <dbReference type="EMBL" id="RDV15551.1"/>
    </source>
</evidence>
<dbReference type="AlphaFoldDB" id="A0A3D8LDN2"/>
<proteinExistence type="predicted"/>
<organism evidence="1 2">
    <name type="scientific">Pontibacter diazotrophicus</name>
    <dbReference type="NCBI Taxonomy" id="1400979"/>
    <lineage>
        <taxon>Bacteria</taxon>
        <taxon>Pseudomonadati</taxon>
        <taxon>Bacteroidota</taxon>
        <taxon>Cytophagia</taxon>
        <taxon>Cytophagales</taxon>
        <taxon>Hymenobacteraceae</taxon>
        <taxon>Pontibacter</taxon>
    </lineage>
</organism>
<name>A0A3D8LDN2_9BACT</name>
<accession>A0A3D8LDN2</accession>
<dbReference type="EMBL" id="QRGR01000008">
    <property type="protein sequence ID" value="RDV15551.1"/>
    <property type="molecule type" value="Genomic_DNA"/>
</dbReference>